<evidence type="ECO:0000313" key="3">
    <source>
        <dbReference type="Proteomes" id="UP000292855"/>
    </source>
</evidence>
<evidence type="ECO:0000259" key="1">
    <source>
        <dbReference type="Pfam" id="PF12728"/>
    </source>
</evidence>
<reference evidence="2 3" key="1">
    <citation type="submission" date="2019-02" db="EMBL/GenBank/DDBJ databases">
        <authorList>
            <person name="Li Y."/>
        </authorList>
    </citation>
    <scope>NUCLEOTIDE SEQUENCE [LARGE SCALE GENOMIC DNA]</scope>
    <source>
        <strain evidence="2 3">30C10-4-7</strain>
    </source>
</reference>
<dbReference type="PANTHER" id="PTHR34585">
    <property type="match status" value="1"/>
</dbReference>
<dbReference type="EMBL" id="SGIT01000001">
    <property type="protein sequence ID" value="RZF61731.1"/>
    <property type="molecule type" value="Genomic_DNA"/>
</dbReference>
<dbReference type="RefSeq" id="WP_130139960.1">
    <property type="nucleotide sequence ID" value="NZ_SGIT01000001.1"/>
</dbReference>
<protein>
    <submittedName>
        <fullName evidence="2">DNA-binding protein</fullName>
    </submittedName>
</protein>
<dbReference type="SUPFAM" id="SSF46955">
    <property type="entry name" value="Putative DNA-binding domain"/>
    <property type="match status" value="1"/>
</dbReference>
<dbReference type="PANTHER" id="PTHR34585:SF22">
    <property type="entry name" value="HELIX-TURN-HELIX DOMAIN-CONTAINING PROTEIN"/>
    <property type="match status" value="1"/>
</dbReference>
<feature type="domain" description="Helix-turn-helix" evidence="1">
    <location>
        <begin position="36"/>
        <end position="85"/>
    </location>
</feature>
<dbReference type="GO" id="GO:0003677">
    <property type="term" value="F:DNA binding"/>
    <property type="evidence" value="ECO:0007669"/>
    <property type="project" value="UniProtKB-KW"/>
</dbReference>
<keyword evidence="2" id="KW-0238">DNA-binding</keyword>
<dbReference type="Gene3D" id="1.10.1660.10">
    <property type="match status" value="1"/>
</dbReference>
<dbReference type="InterPro" id="IPR041657">
    <property type="entry name" value="HTH_17"/>
</dbReference>
<evidence type="ECO:0000313" key="2">
    <source>
        <dbReference type="EMBL" id="RZF61731.1"/>
    </source>
</evidence>
<comment type="caution">
    <text evidence="2">The sequence shown here is derived from an EMBL/GenBank/DDBJ whole genome shotgun (WGS) entry which is preliminary data.</text>
</comment>
<keyword evidence="3" id="KW-1185">Reference proteome</keyword>
<dbReference type="InterPro" id="IPR009061">
    <property type="entry name" value="DNA-bd_dom_put_sf"/>
</dbReference>
<accession>A0A4Q6XP73</accession>
<dbReference type="Proteomes" id="UP000292855">
    <property type="component" value="Unassembled WGS sequence"/>
</dbReference>
<gene>
    <name evidence="2" type="ORF">EWE74_02515</name>
</gene>
<dbReference type="OrthoDB" id="1524679at2"/>
<dbReference type="AlphaFoldDB" id="A0A4Q6XP73"/>
<organism evidence="2 3">
    <name type="scientific">Sphingobacterium corticibacterium</name>
    <dbReference type="NCBI Taxonomy" id="2484746"/>
    <lineage>
        <taxon>Bacteria</taxon>
        <taxon>Pseudomonadati</taxon>
        <taxon>Bacteroidota</taxon>
        <taxon>Sphingobacteriia</taxon>
        <taxon>Sphingobacteriales</taxon>
        <taxon>Sphingobacteriaceae</taxon>
        <taxon>Sphingobacterium</taxon>
    </lineage>
</organism>
<proteinExistence type="predicted"/>
<name>A0A4Q6XP73_9SPHI</name>
<dbReference type="Pfam" id="PF12728">
    <property type="entry name" value="HTH_17"/>
    <property type="match status" value="1"/>
</dbReference>
<sequence length="90" mass="10516">MAVEIITKEDLMRFKYELLSELQTLLSSKMHQPKKWLKTREVAKMLQISPGTLQNYRINGTIPFKKFGNTIYYSLAEIEKLLEEGGNKHN</sequence>